<dbReference type="Proteomes" id="UP000670475">
    <property type="component" value="Unassembled WGS sequence"/>
</dbReference>
<evidence type="ECO:0008006" key="4">
    <source>
        <dbReference type="Google" id="ProtNLM"/>
    </source>
</evidence>
<evidence type="ECO:0000313" key="3">
    <source>
        <dbReference type="Proteomes" id="UP000670475"/>
    </source>
</evidence>
<evidence type="ECO:0000256" key="1">
    <source>
        <dbReference type="SAM" id="MobiDB-lite"/>
    </source>
</evidence>
<reference evidence="2" key="1">
    <citation type="submission" date="2021-03" db="EMBL/GenBank/DDBJ databases">
        <title>Whole genome sequence of Streptomyces bomunensis MMS17-BM035.</title>
        <authorList>
            <person name="Lee J.H."/>
        </authorList>
    </citation>
    <scope>NUCLEOTIDE SEQUENCE</scope>
    <source>
        <strain evidence="2">MMS17-BM035</strain>
    </source>
</reference>
<organism evidence="2 3">
    <name type="scientific">Streptomyces montanisoli</name>
    <dbReference type="NCBI Taxonomy" id="2798581"/>
    <lineage>
        <taxon>Bacteria</taxon>
        <taxon>Bacillati</taxon>
        <taxon>Actinomycetota</taxon>
        <taxon>Actinomycetes</taxon>
        <taxon>Kitasatosporales</taxon>
        <taxon>Streptomycetaceae</taxon>
        <taxon>Streptomyces</taxon>
    </lineage>
</organism>
<feature type="region of interest" description="Disordered" evidence="1">
    <location>
        <begin position="1"/>
        <end position="83"/>
    </location>
</feature>
<feature type="non-terminal residue" evidence="2">
    <location>
        <position position="83"/>
    </location>
</feature>
<name>A0A940S1D0_9ACTN</name>
<feature type="compositionally biased region" description="Basic and acidic residues" evidence="1">
    <location>
        <begin position="10"/>
        <end position="49"/>
    </location>
</feature>
<dbReference type="AlphaFoldDB" id="A0A940S1D0"/>
<dbReference type="EMBL" id="JAGIQL010000340">
    <property type="protein sequence ID" value="MBP0462218.1"/>
    <property type="molecule type" value="Genomic_DNA"/>
</dbReference>
<sequence>MRSSGSGSGRNDRNSRGAGDRQGDRQADRQADKQDRRPRRPRPEERRYDVGGAQGEGGGPRKGRGDAARGGAYVWKSSRLNSC</sequence>
<accession>A0A940S1D0</accession>
<evidence type="ECO:0000313" key="2">
    <source>
        <dbReference type="EMBL" id="MBP0462218.1"/>
    </source>
</evidence>
<protein>
    <recommendedName>
        <fullName evidence="4">Pseudouridine synthase</fullName>
    </recommendedName>
</protein>
<gene>
    <name evidence="2" type="ORF">JFN87_32985</name>
</gene>
<keyword evidence="3" id="KW-1185">Reference proteome</keyword>
<comment type="caution">
    <text evidence="2">The sequence shown here is derived from an EMBL/GenBank/DDBJ whole genome shotgun (WGS) entry which is preliminary data.</text>
</comment>
<proteinExistence type="predicted"/>